<dbReference type="Proteomes" id="UP001595075">
    <property type="component" value="Unassembled WGS sequence"/>
</dbReference>
<dbReference type="EMBL" id="JAZHXI010000002">
    <property type="protein sequence ID" value="KAL2074303.1"/>
    <property type="molecule type" value="Genomic_DNA"/>
</dbReference>
<sequence length="124" mass="14424">MFYWYCNNISHYLTYVGTYEIGNIRCLPSFFADLLSYTSSTERALYGAETRAWILEQITAINEPSDSEEFPQTHEAVVELPYKRFRYSVLSAENNYPFTSESTERVPKHSTTTTLSIEVVVRRI</sequence>
<comment type="caution">
    <text evidence="1">The sequence shown here is derived from an EMBL/GenBank/DDBJ whole genome shotgun (WGS) entry which is preliminary data.</text>
</comment>
<organism evidence="1 2">
    <name type="scientific">Oculimacula yallundae</name>
    <dbReference type="NCBI Taxonomy" id="86028"/>
    <lineage>
        <taxon>Eukaryota</taxon>
        <taxon>Fungi</taxon>
        <taxon>Dikarya</taxon>
        <taxon>Ascomycota</taxon>
        <taxon>Pezizomycotina</taxon>
        <taxon>Leotiomycetes</taxon>
        <taxon>Helotiales</taxon>
        <taxon>Ploettnerulaceae</taxon>
        <taxon>Oculimacula</taxon>
    </lineage>
</organism>
<proteinExistence type="predicted"/>
<evidence type="ECO:0000313" key="2">
    <source>
        <dbReference type="Proteomes" id="UP001595075"/>
    </source>
</evidence>
<accession>A0ABR4CY37</accession>
<gene>
    <name evidence="1" type="ORF">VTL71DRAFT_8081</name>
</gene>
<name>A0ABR4CY37_9HELO</name>
<feature type="non-terminal residue" evidence="1">
    <location>
        <position position="124"/>
    </location>
</feature>
<keyword evidence="2" id="KW-1185">Reference proteome</keyword>
<reference evidence="1 2" key="1">
    <citation type="journal article" date="2024" name="Commun. Biol.">
        <title>Comparative genomic analysis of thermophilic fungi reveals convergent evolutionary adaptations and gene losses.</title>
        <authorList>
            <person name="Steindorff A.S."/>
            <person name="Aguilar-Pontes M.V."/>
            <person name="Robinson A.J."/>
            <person name="Andreopoulos B."/>
            <person name="LaButti K."/>
            <person name="Kuo A."/>
            <person name="Mondo S."/>
            <person name="Riley R."/>
            <person name="Otillar R."/>
            <person name="Haridas S."/>
            <person name="Lipzen A."/>
            <person name="Grimwood J."/>
            <person name="Schmutz J."/>
            <person name="Clum A."/>
            <person name="Reid I.D."/>
            <person name="Moisan M.C."/>
            <person name="Butler G."/>
            <person name="Nguyen T.T.M."/>
            <person name="Dewar K."/>
            <person name="Conant G."/>
            <person name="Drula E."/>
            <person name="Henrissat B."/>
            <person name="Hansel C."/>
            <person name="Singer S."/>
            <person name="Hutchinson M.I."/>
            <person name="de Vries R.P."/>
            <person name="Natvig D.O."/>
            <person name="Powell A.J."/>
            <person name="Tsang A."/>
            <person name="Grigoriev I.V."/>
        </authorList>
    </citation>
    <scope>NUCLEOTIDE SEQUENCE [LARGE SCALE GENOMIC DNA]</scope>
    <source>
        <strain evidence="1 2">CBS 494.80</strain>
    </source>
</reference>
<protein>
    <submittedName>
        <fullName evidence="1">Uncharacterized protein</fullName>
    </submittedName>
</protein>
<evidence type="ECO:0000313" key="1">
    <source>
        <dbReference type="EMBL" id="KAL2074303.1"/>
    </source>
</evidence>